<evidence type="ECO:0000259" key="8">
    <source>
        <dbReference type="PROSITE" id="PS50928"/>
    </source>
</evidence>
<feature type="transmembrane region" description="Helical" evidence="7">
    <location>
        <begin position="178"/>
        <end position="203"/>
    </location>
</feature>
<dbReference type="AlphaFoldDB" id="A0A2Y9AJB4"/>
<evidence type="ECO:0000256" key="4">
    <source>
        <dbReference type="ARBA" id="ARBA00022692"/>
    </source>
</evidence>
<evidence type="ECO:0000256" key="3">
    <source>
        <dbReference type="ARBA" id="ARBA00022475"/>
    </source>
</evidence>
<dbReference type="InterPro" id="IPR035906">
    <property type="entry name" value="MetI-like_sf"/>
</dbReference>
<organism evidence="9 10">
    <name type="scientific">Georgenia satyanarayanai</name>
    <dbReference type="NCBI Taxonomy" id="860221"/>
    <lineage>
        <taxon>Bacteria</taxon>
        <taxon>Bacillati</taxon>
        <taxon>Actinomycetota</taxon>
        <taxon>Actinomycetes</taxon>
        <taxon>Micrococcales</taxon>
        <taxon>Bogoriellaceae</taxon>
        <taxon>Georgenia</taxon>
    </lineage>
</organism>
<keyword evidence="6 7" id="KW-0472">Membrane</keyword>
<comment type="similarity">
    <text evidence="7">Belongs to the binding-protein-dependent transport system permease family.</text>
</comment>
<evidence type="ECO:0000256" key="2">
    <source>
        <dbReference type="ARBA" id="ARBA00022448"/>
    </source>
</evidence>
<evidence type="ECO:0000313" key="9">
    <source>
        <dbReference type="EMBL" id="SSA43358.1"/>
    </source>
</evidence>
<feature type="transmembrane region" description="Helical" evidence="7">
    <location>
        <begin position="12"/>
        <end position="34"/>
    </location>
</feature>
<evidence type="ECO:0000256" key="5">
    <source>
        <dbReference type="ARBA" id="ARBA00022989"/>
    </source>
</evidence>
<name>A0A2Y9AJB4_9MICO</name>
<keyword evidence="4 7" id="KW-0812">Transmembrane</keyword>
<dbReference type="CDD" id="cd06261">
    <property type="entry name" value="TM_PBP2"/>
    <property type="match status" value="1"/>
</dbReference>
<dbReference type="PANTHER" id="PTHR43744">
    <property type="entry name" value="ABC TRANSPORTER PERMEASE PROTEIN MG189-RELATED-RELATED"/>
    <property type="match status" value="1"/>
</dbReference>
<dbReference type="Pfam" id="PF00528">
    <property type="entry name" value="BPD_transp_1"/>
    <property type="match status" value="1"/>
</dbReference>
<accession>A0A2Y9AJB4</accession>
<keyword evidence="2 7" id="KW-0813">Transport</keyword>
<dbReference type="SUPFAM" id="SSF161098">
    <property type="entry name" value="MetI-like"/>
    <property type="match status" value="1"/>
</dbReference>
<dbReference type="GO" id="GO:0055085">
    <property type="term" value="P:transmembrane transport"/>
    <property type="evidence" value="ECO:0007669"/>
    <property type="project" value="InterPro"/>
</dbReference>
<feature type="transmembrane region" description="Helical" evidence="7">
    <location>
        <begin position="135"/>
        <end position="157"/>
    </location>
</feature>
<dbReference type="Proteomes" id="UP000250222">
    <property type="component" value="Unassembled WGS sequence"/>
</dbReference>
<comment type="subcellular location">
    <subcellularLocation>
        <location evidence="1 7">Cell membrane</location>
        <topology evidence="1 7">Multi-pass membrane protein</topology>
    </subcellularLocation>
</comment>
<dbReference type="PROSITE" id="PS50928">
    <property type="entry name" value="ABC_TM1"/>
    <property type="match status" value="1"/>
</dbReference>
<protein>
    <submittedName>
        <fullName evidence="9">Carbohydrate ABC transporter membrane protein 2, CUT1 family</fullName>
    </submittedName>
</protein>
<feature type="transmembrane region" description="Helical" evidence="7">
    <location>
        <begin position="237"/>
        <end position="257"/>
    </location>
</feature>
<keyword evidence="5 7" id="KW-1133">Transmembrane helix</keyword>
<dbReference type="OrthoDB" id="3521657at2"/>
<feature type="domain" description="ABC transmembrane type-1" evidence="8">
    <location>
        <begin position="66"/>
        <end position="257"/>
    </location>
</feature>
<evidence type="ECO:0000256" key="7">
    <source>
        <dbReference type="RuleBase" id="RU363032"/>
    </source>
</evidence>
<dbReference type="GO" id="GO:0005886">
    <property type="term" value="C:plasma membrane"/>
    <property type="evidence" value="ECO:0007669"/>
    <property type="project" value="UniProtKB-SubCell"/>
</dbReference>
<dbReference type="EMBL" id="UETB01000008">
    <property type="protein sequence ID" value="SSA43358.1"/>
    <property type="molecule type" value="Genomic_DNA"/>
</dbReference>
<dbReference type="Gene3D" id="1.10.3720.10">
    <property type="entry name" value="MetI-like"/>
    <property type="match status" value="1"/>
</dbReference>
<gene>
    <name evidence="9" type="ORF">SAMN05216184_108122</name>
</gene>
<evidence type="ECO:0000256" key="6">
    <source>
        <dbReference type="ARBA" id="ARBA00023136"/>
    </source>
</evidence>
<feature type="transmembrane region" description="Helical" evidence="7">
    <location>
        <begin position="70"/>
        <end position="94"/>
    </location>
</feature>
<evidence type="ECO:0000256" key="1">
    <source>
        <dbReference type="ARBA" id="ARBA00004651"/>
    </source>
</evidence>
<reference evidence="9 10" key="1">
    <citation type="submission" date="2016-10" db="EMBL/GenBank/DDBJ databases">
        <authorList>
            <person name="Cai Z."/>
        </authorList>
    </citation>
    <scope>NUCLEOTIDE SEQUENCE [LARGE SCALE GENOMIC DNA]</scope>
    <source>
        <strain evidence="9 10">CGMCC 1.10826</strain>
    </source>
</reference>
<proteinExistence type="inferred from homology"/>
<dbReference type="RefSeq" id="WP_110852832.1">
    <property type="nucleotide sequence ID" value="NZ_QKLZ01000008.1"/>
</dbReference>
<keyword evidence="3" id="KW-1003">Cell membrane</keyword>
<evidence type="ECO:0000313" key="10">
    <source>
        <dbReference type="Proteomes" id="UP000250222"/>
    </source>
</evidence>
<dbReference type="InterPro" id="IPR000515">
    <property type="entry name" value="MetI-like"/>
</dbReference>
<sequence length="272" mass="29533">MRVSTGERLGNYVILIAFAAFALAPIATVLTTAFGPETPQDAAAGGPVHWENFARAWEQGRFSEYMTNSLLVAAVVVSSAAVLSIMAGYALGAFVFPGSQVLFYVFLLGIMVPAEAIIVPLFFDFQALGLTNTIWGIALPQIAQSVAFGTFWMRAYFRGANRSIIEAARLDGAGHHRVLWQVLLPVARPAVVTLVLLTFMWTWNEFLIPLVMSPNAQLRTAPLGLALFQGQYTQGTVLLAAGAVLVALPMVVLYLFLQRHFIRGMLEGAVKD</sequence>
<keyword evidence="10" id="KW-1185">Reference proteome</keyword>
<dbReference type="PANTHER" id="PTHR43744:SF12">
    <property type="entry name" value="ABC TRANSPORTER PERMEASE PROTEIN MG189-RELATED"/>
    <property type="match status" value="1"/>
</dbReference>
<feature type="transmembrane region" description="Helical" evidence="7">
    <location>
        <begin position="101"/>
        <end position="123"/>
    </location>
</feature>